<feature type="region of interest" description="Disordered" evidence="1">
    <location>
        <begin position="1"/>
        <end position="78"/>
    </location>
</feature>
<proteinExistence type="predicted"/>
<dbReference type="Proteomes" id="UP000192284">
    <property type="component" value="Unassembled WGS sequence"/>
</dbReference>
<feature type="compositionally biased region" description="Polar residues" evidence="1">
    <location>
        <begin position="1"/>
        <end position="16"/>
    </location>
</feature>
<comment type="caution">
    <text evidence="2">The sequence shown here is derived from an EMBL/GenBank/DDBJ whole genome shotgun (WGS) entry which is preliminary data.</text>
</comment>
<feature type="compositionally biased region" description="Low complexity" evidence="1">
    <location>
        <begin position="46"/>
        <end position="78"/>
    </location>
</feature>
<feature type="compositionally biased region" description="Pro residues" evidence="1">
    <location>
        <begin position="24"/>
        <end position="36"/>
    </location>
</feature>
<keyword evidence="3" id="KW-1185">Reference proteome</keyword>
<gene>
    <name evidence="2" type="ORF">BST12_29935</name>
</gene>
<protein>
    <submittedName>
        <fullName evidence="2">Uncharacterized protein</fullName>
    </submittedName>
</protein>
<reference evidence="2 3" key="1">
    <citation type="submission" date="2017-02" db="EMBL/GenBank/DDBJ databases">
        <title>The new phylogeny of genus Mycobacterium.</title>
        <authorList>
            <person name="Tortoli E."/>
            <person name="Trovato A."/>
            <person name="Cirillo D.M."/>
        </authorList>
    </citation>
    <scope>NUCLEOTIDE SEQUENCE [LARGE SCALE GENOMIC DNA]</scope>
    <source>
        <strain evidence="2 3">DSM 45057</strain>
    </source>
</reference>
<name>A0A1W9YQJ5_MYCAN</name>
<feature type="non-terminal residue" evidence="2">
    <location>
        <position position="1"/>
    </location>
</feature>
<organism evidence="2 3">
    <name type="scientific">Mycobacterium angelicum</name>
    <dbReference type="NCBI Taxonomy" id="470074"/>
    <lineage>
        <taxon>Bacteria</taxon>
        <taxon>Bacillati</taxon>
        <taxon>Actinomycetota</taxon>
        <taxon>Actinomycetes</taxon>
        <taxon>Mycobacteriales</taxon>
        <taxon>Mycobacteriaceae</taxon>
        <taxon>Mycobacterium</taxon>
    </lineage>
</organism>
<evidence type="ECO:0000313" key="2">
    <source>
        <dbReference type="EMBL" id="ORA02192.1"/>
    </source>
</evidence>
<dbReference type="AlphaFoldDB" id="A0A1W9YQJ5"/>
<evidence type="ECO:0000256" key="1">
    <source>
        <dbReference type="SAM" id="MobiDB-lite"/>
    </source>
</evidence>
<evidence type="ECO:0000313" key="3">
    <source>
        <dbReference type="Proteomes" id="UP000192284"/>
    </source>
</evidence>
<feature type="non-terminal residue" evidence="2">
    <location>
        <position position="78"/>
    </location>
</feature>
<accession>A0A1W9YQJ5</accession>
<sequence>DKRTTASPCRTSPFRQSTSTSTVPPTPASPPRPPPCFLRWALPDNSGSARSPSQTSSSIRSTLTSSFSSSTTRSQMNF</sequence>
<dbReference type="EMBL" id="MVHE01000387">
    <property type="protein sequence ID" value="ORA02192.1"/>
    <property type="molecule type" value="Genomic_DNA"/>
</dbReference>